<keyword evidence="1" id="KW-0812">Transmembrane</keyword>
<dbReference type="EMBL" id="JRYR02000001">
    <property type="protein sequence ID" value="OHX66410.1"/>
    <property type="molecule type" value="Genomic_DNA"/>
</dbReference>
<accession>A0A1S1YZI2</accession>
<comment type="caution">
    <text evidence="2">The sequence shown here is derived from an EMBL/GenBank/DDBJ whole genome shotgun (WGS) entry which is preliminary data.</text>
</comment>
<dbReference type="STRING" id="915059.NH26_08600"/>
<sequence length="140" mass="16992">MDIKFENYLQKERLQILIDELIQFDLIENEEDENTFYITPHGYEFLDDYVEEDEEEYVTEKLTDEQLMEKINFFGIDKFKYYLFTWFILFMIILTTFIYYKISNSSQSDIEDFIKGINTDQIQEVFQSDTIKSNSNNDPN</sequence>
<name>A0A1S1YZI2_FLAPC</name>
<organism evidence="2 3">
    <name type="scientific">Flammeovirga pacifica</name>
    <dbReference type="NCBI Taxonomy" id="915059"/>
    <lineage>
        <taxon>Bacteria</taxon>
        <taxon>Pseudomonadati</taxon>
        <taxon>Bacteroidota</taxon>
        <taxon>Cytophagia</taxon>
        <taxon>Cytophagales</taxon>
        <taxon>Flammeovirgaceae</taxon>
        <taxon>Flammeovirga</taxon>
    </lineage>
</organism>
<dbReference type="Proteomes" id="UP000179797">
    <property type="component" value="Unassembled WGS sequence"/>
</dbReference>
<gene>
    <name evidence="2" type="ORF">NH26_08600</name>
</gene>
<keyword evidence="1" id="KW-1133">Transmembrane helix</keyword>
<evidence type="ECO:0000256" key="1">
    <source>
        <dbReference type="SAM" id="Phobius"/>
    </source>
</evidence>
<protein>
    <submittedName>
        <fullName evidence="2">Uncharacterized protein</fullName>
    </submittedName>
</protein>
<dbReference type="InterPro" id="IPR036388">
    <property type="entry name" value="WH-like_DNA-bd_sf"/>
</dbReference>
<reference evidence="2 3" key="1">
    <citation type="journal article" date="2012" name="Int. J. Syst. Evol. Microbiol.">
        <title>Flammeovirga pacifica sp. nov., isolated from deep-sea sediment.</title>
        <authorList>
            <person name="Xu H."/>
            <person name="Fu Y."/>
            <person name="Yang N."/>
            <person name="Ding Z."/>
            <person name="Lai Q."/>
            <person name="Zeng R."/>
        </authorList>
    </citation>
    <scope>NUCLEOTIDE SEQUENCE [LARGE SCALE GENOMIC DNA]</scope>
    <source>
        <strain evidence="3">DSM 24597 / LMG 26175 / WPAGA1</strain>
    </source>
</reference>
<evidence type="ECO:0000313" key="3">
    <source>
        <dbReference type="Proteomes" id="UP000179797"/>
    </source>
</evidence>
<feature type="transmembrane region" description="Helical" evidence="1">
    <location>
        <begin position="81"/>
        <end position="100"/>
    </location>
</feature>
<proteinExistence type="predicted"/>
<evidence type="ECO:0000313" key="2">
    <source>
        <dbReference type="EMBL" id="OHX66410.1"/>
    </source>
</evidence>
<keyword evidence="1" id="KW-0472">Membrane</keyword>
<keyword evidence="3" id="KW-1185">Reference proteome</keyword>
<dbReference type="Gene3D" id="1.10.10.10">
    <property type="entry name" value="Winged helix-like DNA-binding domain superfamily/Winged helix DNA-binding domain"/>
    <property type="match status" value="1"/>
</dbReference>
<dbReference type="AlphaFoldDB" id="A0A1S1YZI2"/>